<keyword evidence="4" id="KW-1185">Reference proteome</keyword>
<dbReference type="Pfam" id="PF00589">
    <property type="entry name" value="Phage_integrase"/>
    <property type="match status" value="1"/>
</dbReference>
<evidence type="ECO:0000313" key="3">
    <source>
        <dbReference type="EMBL" id="MCB5411394.1"/>
    </source>
</evidence>
<dbReference type="PROSITE" id="PS51898">
    <property type="entry name" value="TYR_RECOMBINASE"/>
    <property type="match status" value="1"/>
</dbReference>
<evidence type="ECO:0000256" key="1">
    <source>
        <dbReference type="ARBA" id="ARBA00023172"/>
    </source>
</evidence>
<protein>
    <submittedName>
        <fullName evidence="3">Tyrosine-type recombinase/integrase</fullName>
    </submittedName>
</protein>
<sequence length="219" mass="24808">MVQVLAILLKDARLIGFIKNEQGNPAHGVPLFKQESDGWEPWPEEVRVEFETIASPRARLVYELCIGTGQRIGDVLKFRWNHFTDSAFDFTQGKTDKPMWIPLTDRLRNYLATVPKEGLTIVVGSKGQPAHYRVVTDVMRALKEQMQHPDAKDYVTHGLRKNATIELYLAGCDDEMVKAVTGHSGVEMLKKYGGMVRQRELATRAQEARNRAERNKSGT</sequence>
<dbReference type="InterPro" id="IPR002104">
    <property type="entry name" value="Integrase_catalytic"/>
</dbReference>
<accession>A0ABS8CPS2</accession>
<dbReference type="EMBL" id="JACDXX010000015">
    <property type="protein sequence ID" value="MCB5411394.1"/>
    <property type="molecule type" value="Genomic_DNA"/>
</dbReference>
<gene>
    <name evidence="3" type="ORF">H0485_15490</name>
</gene>
<dbReference type="InterPro" id="IPR013762">
    <property type="entry name" value="Integrase-like_cat_sf"/>
</dbReference>
<evidence type="ECO:0000313" key="4">
    <source>
        <dbReference type="Proteomes" id="UP001198571"/>
    </source>
</evidence>
<proteinExistence type="predicted"/>
<dbReference type="InterPro" id="IPR011010">
    <property type="entry name" value="DNA_brk_join_enz"/>
</dbReference>
<dbReference type="SUPFAM" id="SSF56349">
    <property type="entry name" value="DNA breaking-rejoining enzymes"/>
    <property type="match status" value="1"/>
</dbReference>
<dbReference type="Proteomes" id="UP001198571">
    <property type="component" value="Unassembled WGS sequence"/>
</dbReference>
<evidence type="ECO:0000259" key="2">
    <source>
        <dbReference type="PROSITE" id="PS51898"/>
    </source>
</evidence>
<organism evidence="3 4">
    <name type="scientific">Pseudogemmobacter faecipullorum</name>
    <dbReference type="NCBI Taxonomy" id="2755041"/>
    <lineage>
        <taxon>Bacteria</taxon>
        <taxon>Pseudomonadati</taxon>
        <taxon>Pseudomonadota</taxon>
        <taxon>Alphaproteobacteria</taxon>
        <taxon>Rhodobacterales</taxon>
        <taxon>Paracoccaceae</taxon>
        <taxon>Pseudogemmobacter</taxon>
    </lineage>
</organism>
<dbReference type="Gene3D" id="1.10.443.10">
    <property type="entry name" value="Intergrase catalytic core"/>
    <property type="match status" value="1"/>
</dbReference>
<feature type="domain" description="Tyr recombinase" evidence="2">
    <location>
        <begin position="34"/>
        <end position="206"/>
    </location>
</feature>
<name>A0ABS8CPS2_9RHOB</name>
<reference evidence="3 4" key="1">
    <citation type="submission" date="2020-07" db="EMBL/GenBank/DDBJ databases">
        <title>Pseudogemmobacter sp. nov., isolated from poultry manure in Taiwan.</title>
        <authorList>
            <person name="Lin S.-Y."/>
            <person name="Tang Y.-S."/>
            <person name="Young C.-C."/>
        </authorList>
    </citation>
    <scope>NUCLEOTIDE SEQUENCE [LARGE SCALE GENOMIC DNA]</scope>
    <source>
        <strain evidence="3 4">CC-YST710</strain>
    </source>
</reference>
<comment type="caution">
    <text evidence="3">The sequence shown here is derived from an EMBL/GenBank/DDBJ whole genome shotgun (WGS) entry which is preliminary data.</text>
</comment>
<keyword evidence="1" id="KW-0233">DNA recombination</keyword>